<reference evidence="3" key="2">
    <citation type="journal article" date="2014" name="Nat. Commun.">
        <title>The emerging biofuel crop Camelina sativa retains a highly undifferentiated hexaploid genome structure.</title>
        <authorList>
            <person name="Kagale S."/>
            <person name="Koh C."/>
            <person name="Nixon J."/>
            <person name="Bollina V."/>
            <person name="Clarke W.E."/>
            <person name="Tuteja R."/>
            <person name="Spillane C."/>
            <person name="Robinson S.J."/>
            <person name="Links M.G."/>
            <person name="Clarke C."/>
            <person name="Higgins E.E."/>
            <person name="Huebert T."/>
            <person name="Sharpe A.G."/>
            <person name="Parkin I.A."/>
        </authorList>
    </citation>
    <scope>NUCLEOTIDE SEQUENCE [LARGE SCALE GENOMIC DNA]</scope>
    <source>
        <strain evidence="3">r\DH55</strain>
    </source>
</reference>
<organism evidence="3 4">
    <name type="scientific">Camelina sativa</name>
    <name type="common">False flax</name>
    <name type="synonym">Myagrum sativum</name>
    <dbReference type="NCBI Taxonomy" id="90675"/>
    <lineage>
        <taxon>Eukaryota</taxon>
        <taxon>Viridiplantae</taxon>
        <taxon>Streptophyta</taxon>
        <taxon>Embryophyta</taxon>
        <taxon>Tracheophyta</taxon>
        <taxon>Spermatophyta</taxon>
        <taxon>Magnoliopsida</taxon>
        <taxon>eudicotyledons</taxon>
        <taxon>Gunneridae</taxon>
        <taxon>Pentapetalae</taxon>
        <taxon>rosids</taxon>
        <taxon>malvids</taxon>
        <taxon>Brassicales</taxon>
        <taxon>Brassicaceae</taxon>
        <taxon>Camelineae</taxon>
        <taxon>Camelina</taxon>
    </lineage>
</organism>
<evidence type="ECO:0000313" key="3">
    <source>
        <dbReference type="Proteomes" id="UP000694864"/>
    </source>
</evidence>
<evidence type="ECO:0000259" key="1">
    <source>
        <dbReference type="Pfam" id="PF00646"/>
    </source>
</evidence>
<gene>
    <name evidence="4 5" type="primary">LOC104702943</name>
</gene>
<reference evidence="4 5" key="3">
    <citation type="submission" date="2025-05" db="UniProtKB">
        <authorList>
            <consortium name="RefSeq"/>
        </authorList>
    </citation>
    <scope>IDENTIFICATION</scope>
    <source>
        <tissue evidence="4 5">Leaf</tissue>
    </source>
</reference>
<dbReference type="InterPro" id="IPR001810">
    <property type="entry name" value="F-box_dom"/>
</dbReference>
<dbReference type="GeneID" id="104702943"/>
<keyword evidence="3" id="KW-1185">Reference proteome</keyword>
<feature type="domain" description="KIB1-4 beta-propeller" evidence="2">
    <location>
        <begin position="169"/>
        <end position="342"/>
    </location>
</feature>
<reference evidence="3" key="1">
    <citation type="journal article" date="1997" name="Nucleic Acids Res.">
        <title>tRNAscan-SE: a program for improved detection of transfer RNA genes in genomic sequence.</title>
        <authorList>
            <person name="Lowe T.M."/>
            <person name="Eddy S.R."/>
        </authorList>
    </citation>
    <scope>NUCLEOTIDE SEQUENCE [LARGE SCALE GENOMIC DNA]</scope>
    <source>
        <strain evidence="3">r\DH55</strain>
    </source>
</reference>
<dbReference type="InterPro" id="IPR036047">
    <property type="entry name" value="F-box-like_dom_sf"/>
</dbReference>
<dbReference type="PANTHER" id="PTHR47123">
    <property type="entry name" value="F-BOX PROTEIN SKIP23"/>
    <property type="match status" value="1"/>
</dbReference>
<dbReference type="RefSeq" id="XP_010417175.1">
    <property type="nucleotide sequence ID" value="XM_010418873.2"/>
</dbReference>
<dbReference type="InterPro" id="IPR005174">
    <property type="entry name" value="KIB1-4_b-propeller"/>
</dbReference>
<evidence type="ECO:0000313" key="4">
    <source>
        <dbReference type="RefSeq" id="XP_010417173.1"/>
    </source>
</evidence>
<proteinExistence type="predicted"/>
<dbReference type="Gene3D" id="1.20.1280.50">
    <property type="match status" value="1"/>
</dbReference>
<dbReference type="InterPro" id="IPR051304">
    <property type="entry name" value="SCF_F-box_domain"/>
</dbReference>
<name>A0ABM0SWK8_CAMSA</name>
<evidence type="ECO:0000259" key="2">
    <source>
        <dbReference type="Pfam" id="PF03478"/>
    </source>
</evidence>
<evidence type="ECO:0000313" key="5">
    <source>
        <dbReference type="RefSeq" id="XP_010417175.1"/>
    </source>
</evidence>
<sequence length="387" mass="43724">MAEPETKKKTSTPSSIMSDWSQLPEELLYLISTHLEEENCFDVVHARSVCTSWRSAFPFPSSLLWPSYSLPSFGKFPLESKDLCTLQKIPLFLFRVKTPLDSDAAEYFLGGIGRDESEENHMELLPSLLQCSVKVKIPGSDPTLLNMLDCQIIPLGHQYRMIGWNLSSMAILPLNKEDKRGQFVVLLNTSRYLLVLTSVEMRWKRLEGVPTSYCTGLITFKGRFYANFLSKQIVVIDPYSLEVTLLFPSPQEIAPYLVLSGNDELFLVEVRFPPFGVSDISRFTCRVCRLDEEAGTWAEVNDLGDCVFFICQLGNVSISAKELPYGCGLTGNSILCTHMPSNVTFAFKYGVHTGNAEDDLNCWRYSRENPVVKLNTSFPVMTLRVER</sequence>
<protein>
    <submittedName>
        <fullName evidence="4 5">F-box/kelch-repeat protein At1g64840-like</fullName>
    </submittedName>
</protein>
<dbReference type="Pfam" id="PF03478">
    <property type="entry name" value="Beta-prop_KIB1-4"/>
    <property type="match status" value="1"/>
</dbReference>
<dbReference type="Proteomes" id="UP000694864">
    <property type="component" value="Chromosome 7"/>
</dbReference>
<accession>A0ABM0SWK8</accession>
<dbReference type="RefSeq" id="XP_010417173.1">
    <property type="nucleotide sequence ID" value="XM_010418871.2"/>
</dbReference>
<dbReference type="PANTHER" id="PTHR47123:SF24">
    <property type="entry name" value="LOW PROTEIN: F-BOX_KELCH-REPEAT PROTEIN"/>
    <property type="match status" value="1"/>
</dbReference>
<dbReference type="SUPFAM" id="SSF81383">
    <property type="entry name" value="F-box domain"/>
    <property type="match status" value="1"/>
</dbReference>
<feature type="domain" description="F-box" evidence="1">
    <location>
        <begin position="20"/>
        <end position="56"/>
    </location>
</feature>
<dbReference type="Pfam" id="PF00646">
    <property type="entry name" value="F-box"/>
    <property type="match status" value="1"/>
</dbReference>